<dbReference type="PANTHER" id="PTHR33116">
    <property type="entry name" value="REVERSE TRANSCRIPTASE ZINC-BINDING DOMAIN-CONTAINING PROTEIN-RELATED-RELATED"/>
    <property type="match status" value="1"/>
</dbReference>
<dbReference type="PANTHER" id="PTHR33116:SF78">
    <property type="entry name" value="OS12G0587133 PROTEIN"/>
    <property type="match status" value="1"/>
</dbReference>
<gene>
    <name evidence="1" type="ORF">Tco_1032886</name>
</gene>
<sequence length="123" mass="13941">MLRCFYLIFGLKININKCNILGIGVSDDEVSSMASVIGCEAVKFPFKYLGVPVECNMSRCSYWNDILQKFATKLSAWKARMLSVGDAGVYSKEVGVAAQQLFHWRRSRRKDDDLGEMENMLSE</sequence>
<protein>
    <recommendedName>
        <fullName evidence="3">RNA-directed DNA polymerase, eukaryota, reverse transcriptase zinc-binding domain protein</fullName>
    </recommendedName>
</protein>
<dbReference type="Proteomes" id="UP001151760">
    <property type="component" value="Unassembled WGS sequence"/>
</dbReference>
<evidence type="ECO:0000313" key="2">
    <source>
        <dbReference type="Proteomes" id="UP001151760"/>
    </source>
</evidence>
<accession>A0ABQ5GDP7</accession>
<reference evidence="1" key="1">
    <citation type="journal article" date="2022" name="Int. J. Mol. Sci.">
        <title>Draft Genome of Tanacetum Coccineum: Genomic Comparison of Closely Related Tanacetum-Family Plants.</title>
        <authorList>
            <person name="Yamashiro T."/>
            <person name="Shiraishi A."/>
            <person name="Nakayama K."/>
            <person name="Satake H."/>
        </authorList>
    </citation>
    <scope>NUCLEOTIDE SEQUENCE</scope>
</reference>
<name>A0ABQ5GDP7_9ASTR</name>
<organism evidence="1 2">
    <name type="scientific">Tanacetum coccineum</name>
    <dbReference type="NCBI Taxonomy" id="301880"/>
    <lineage>
        <taxon>Eukaryota</taxon>
        <taxon>Viridiplantae</taxon>
        <taxon>Streptophyta</taxon>
        <taxon>Embryophyta</taxon>
        <taxon>Tracheophyta</taxon>
        <taxon>Spermatophyta</taxon>
        <taxon>Magnoliopsida</taxon>
        <taxon>eudicotyledons</taxon>
        <taxon>Gunneridae</taxon>
        <taxon>Pentapetalae</taxon>
        <taxon>asterids</taxon>
        <taxon>campanulids</taxon>
        <taxon>Asterales</taxon>
        <taxon>Asteraceae</taxon>
        <taxon>Asteroideae</taxon>
        <taxon>Anthemideae</taxon>
        <taxon>Anthemidinae</taxon>
        <taxon>Tanacetum</taxon>
    </lineage>
</organism>
<evidence type="ECO:0008006" key="3">
    <source>
        <dbReference type="Google" id="ProtNLM"/>
    </source>
</evidence>
<reference evidence="1" key="2">
    <citation type="submission" date="2022-01" db="EMBL/GenBank/DDBJ databases">
        <authorList>
            <person name="Yamashiro T."/>
            <person name="Shiraishi A."/>
            <person name="Satake H."/>
            <person name="Nakayama K."/>
        </authorList>
    </citation>
    <scope>NUCLEOTIDE SEQUENCE</scope>
</reference>
<dbReference type="EMBL" id="BQNB010018365">
    <property type="protein sequence ID" value="GJT73600.1"/>
    <property type="molecule type" value="Genomic_DNA"/>
</dbReference>
<comment type="caution">
    <text evidence="1">The sequence shown here is derived from an EMBL/GenBank/DDBJ whole genome shotgun (WGS) entry which is preliminary data.</text>
</comment>
<evidence type="ECO:0000313" key="1">
    <source>
        <dbReference type="EMBL" id="GJT73600.1"/>
    </source>
</evidence>
<proteinExistence type="predicted"/>
<keyword evidence="2" id="KW-1185">Reference proteome</keyword>